<feature type="binding site" evidence="14">
    <location>
        <position position="23"/>
    </location>
    <ligand>
        <name>ATP</name>
        <dbReference type="ChEBI" id="CHEBI:30616"/>
    </ligand>
</feature>
<comment type="caution">
    <text evidence="14">Lacks conserved residue(s) required for the propagation of feature annotation.</text>
</comment>
<keyword evidence="11 14" id="KW-0460">Magnesium</keyword>
<dbReference type="GO" id="GO:0042802">
    <property type="term" value="F:identical protein binding"/>
    <property type="evidence" value="ECO:0007669"/>
    <property type="project" value="TreeGrafter"/>
</dbReference>
<comment type="cofactor">
    <cofactor evidence="1 14">
        <name>Mg(2+)</name>
        <dbReference type="ChEBI" id="CHEBI:18420"/>
    </cofactor>
</comment>
<dbReference type="EMBL" id="FNVQ01000006">
    <property type="protein sequence ID" value="SEG85035.1"/>
    <property type="molecule type" value="Genomic_DNA"/>
</dbReference>
<evidence type="ECO:0000256" key="10">
    <source>
        <dbReference type="ARBA" id="ARBA00022840"/>
    </source>
</evidence>
<keyword evidence="8 14" id="KW-0547">Nucleotide-binding</keyword>
<feature type="binding site" description="in other chain" evidence="14">
    <location>
        <position position="236"/>
    </location>
    <ligand>
        <name>substrate</name>
        <note>ligand shared between dimeric partners</note>
    </ligand>
</feature>
<dbReference type="PROSITE" id="PS00433">
    <property type="entry name" value="PHOSPHOFRUCTOKINASE"/>
    <property type="match status" value="1"/>
</dbReference>
<dbReference type="NCBIfam" id="TIGR02482">
    <property type="entry name" value="PFKA_ATP"/>
    <property type="match status" value="1"/>
</dbReference>
<dbReference type="HAMAP" id="MF_00339">
    <property type="entry name" value="Phosphofructokinase_I_B1"/>
    <property type="match status" value="1"/>
</dbReference>
<proteinExistence type="inferred from homology"/>
<keyword evidence="5 14" id="KW-0021">Allosteric enzyme</keyword>
<feature type="domain" description="Phosphofructokinase" evidence="15">
    <location>
        <begin position="16"/>
        <end position="289"/>
    </location>
</feature>
<dbReference type="InterPro" id="IPR022953">
    <property type="entry name" value="ATP_PFK"/>
</dbReference>
<keyword evidence="9 14" id="KW-0418">Kinase</keyword>
<feature type="active site" description="Proton acceptor" evidence="14">
    <location>
        <position position="140"/>
    </location>
</feature>
<evidence type="ECO:0000256" key="12">
    <source>
        <dbReference type="ARBA" id="ARBA00023152"/>
    </source>
</evidence>
<dbReference type="OrthoDB" id="9802503at2"/>
<comment type="catalytic activity">
    <reaction evidence="13 14">
        <text>beta-D-fructose 6-phosphate + ATP = beta-D-fructose 1,6-bisphosphate + ADP + H(+)</text>
        <dbReference type="Rhea" id="RHEA:16109"/>
        <dbReference type="ChEBI" id="CHEBI:15378"/>
        <dbReference type="ChEBI" id="CHEBI:30616"/>
        <dbReference type="ChEBI" id="CHEBI:32966"/>
        <dbReference type="ChEBI" id="CHEBI:57634"/>
        <dbReference type="ChEBI" id="CHEBI:456216"/>
        <dbReference type="EC" id="2.7.1.11"/>
    </reaction>
</comment>
<evidence type="ECO:0000256" key="4">
    <source>
        <dbReference type="ARBA" id="ARBA00022490"/>
    </source>
</evidence>
<dbReference type="GO" id="GO:0003872">
    <property type="term" value="F:6-phosphofructokinase activity"/>
    <property type="evidence" value="ECO:0007669"/>
    <property type="project" value="UniProtKB-UniRule"/>
</dbReference>
<dbReference type="InterPro" id="IPR015912">
    <property type="entry name" value="Phosphofructokinase_CS"/>
</dbReference>
<dbReference type="GO" id="GO:0048029">
    <property type="term" value="F:monosaccharide binding"/>
    <property type="evidence" value="ECO:0007669"/>
    <property type="project" value="TreeGrafter"/>
</dbReference>
<dbReference type="GO" id="GO:0030388">
    <property type="term" value="P:fructose 1,6-bisphosphate metabolic process"/>
    <property type="evidence" value="ECO:0007669"/>
    <property type="project" value="TreeGrafter"/>
</dbReference>
<dbReference type="InterPro" id="IPR035966">
    <property type="entry name" value="PKF_sf"/>
</dbReference>
<feature type="binding site" description="in other chain" evidence="14">
    <location>
        <begin position="182"/>
        <end position="184"/>
    </location>
    <ligand>
        <name>substrate</name>
        <note>ligand shared between dimeric partners</note>
    </ligand>
</feature>
<evidence type="ECO:0000313" key="17">
    <source>
        <dbReference type="Proteomes" id="UP000236745"/>
    </source>
</evidence>
<feature type="binding site" evidence="14">
    <location>
        <position position="115"/>
    </location>
    <ligand>
        <name>Mg(2+)</name>
        <dbReference type="ChEBI" id="CHEBI:18420"/>
        <note>catalytic</note>
    </ligand>
</feature>
<feature type="binding site" description="in other chain" evidence="14">
    <location>
        <begin position="198"/>
        <end position="200"/>
    </location>
    <ligand>
        <name>ADP</name>
        <dbReference type="ChEBI" id="CHEBI:456216"/>
        <note>allosteric activator; ligand shared between dimeric partners</note>
    </ligand>
</feature>
<evidence type="ECO:0000256" key="14">
    <source>
        <dbReference type="HAMAP-Rule" id="MF_00339"/>
    </source>
</evidence>
<evidence type="ECO:0000256" key="8">
    <source>
        <dbReference type="ARBA" id="ARBA00022741"/>
    </source>
</evidence>
<comment type="function">
    <text evidence="14">Catalyzes the phosphorylation of D-fructose 6-phosphate to fructose 1,6-bisphosphate by ATP, the first committing step of glycolysis.</text>
</comment>
<dbReference type="Gene3D" id="3.40.50.460">
    <property type="entry name" value="Phosphofructokinase domain"/>
    <property type="match status" value="1"/>
</dbReference>
<dbReference type="Proteomes" id="UP000236745">
    <property type="component" value="Unassembled WGS sequence"/>
</dbReference>
<dbReference type="FunFam" id="3.40.50.460:FF:000002">
    <property type="entry name" value="ATP-dependent 6-phosphofructokinase"/>
    <property type="match status" value="1"/>
</dbReference>
<sequence length="334" mass="35001">MYTLPELKQDKDFDSIAIMTSGGDAPGMNPAIRGVVRAALSQGIKVYGIQRGYSGLIADDMSTLQSGSVSNIVQRGGTVLKTDRCTAFKDPAVRAAAAEILRRRGIGALVVIGGDGSLTGAHLLQQETGIPVIGIPGTIDNDIFGTEDTIGFDTAVNTALEAIDRIRDTATSHERHFLVEVMGRASGSIAINVGMAAGAEMILVPERAIDVAAISSELAASRRAGTGSSGIIVVAEGPTPGLTSRLAEQLREQGQDPRVCILGHIQRGGSPSGHDRVLATCMGAMAVRYLCAGYSDIMVGVRDGSIIDVPLDDVIRFRKGLDPSLLDMALQVHR</sequence>
<protein>
    <recommendedName>
        <fullName evidence="14">ATP-dependent 6-phosphofructokinase</fullName>
        <shortName evidence="14">ATP-PFK</shortName>
        <shortName evidence="14">Phosphofructokinase</shortName>
        <ecNumber evidence="14">2.7.1.11</ecNumber>
    </recommendedName>
    <alternativeName>
        <fullName evidence="14">Phosphohexokinase</fullName>
    </alternativeName>
</protein>
<evidence type="ECO:0000256" key="1">
    <source>
        <dbReference type="ARBA" id="ARBA00001946"/>
    </source>
</evidence>
<evidence type="ECO:0000256" key="13">
    <source>
        <dbReference type="ARBA" id="ARBA00048070"/>
    </source>
</evidence>
<gene>
    <name evidence="14" type="primary">pfkA</name>
    <name evidence="16" type="ORF">SAMN05444390_106222</name>
</gene>
<dbReference type="PANTHER" id="PTHR13697:SF4">
    <property type="entry name" value="ATP-DEPENDENT 6-PHOSPHOFRUCTOKINASE"/>
    <property type="match status" value="1"/>
</dbReference>
<keyword evidence="10 14" id="KW-0067">ATP-binding</keyword>
<feature type="binding site" evidence="14">
    <location>
        <begin position="114"/>
        <end position="117"/>
    </location>
    <ligand>
        <name>ATP</name>
        <dbReference type="ChEBI" id="CHEBI:30616"/>
    </ligand>
</feature>
<feature type="binding site" evidence="14">
    <location>
        <begin position="84"/>
        <end position="85"/>
    </location>
    <ligand>
        <name>ATP</name>
        <dbReference type="ChEBI" id="CHEBI:30616"/>
    </ligand>
</feature>
<feature type="binding site" description="in other chain" evidence="14">
    <location>
        <begin position="138"/>
        <end position="140"/>
    </location>
    <ligand>
        <name>substrate</name>
        <note>ligand shared between dimeric partners</note>
    </ligand>
</feature>
<dbReference type="GO" id="GO:0046872">
    <property type="term" value="F:metal ion binding"/>
    <property type="evidence" value="ECO:0007669"/>
    <property type="project" value="UniProtKB-KW"/>
</dbReference>
<comment type="pathway">
    <text evidence="3 14">Carbohydrate degradation; glycolysis; D-glyceraldehyde 3-phosphate and glycerone phosphate from D-glucose: step 3/4.</text>
</comment>
<evidence type="ECO:0000256" key="5">
    <source>
        <dbReference type="ARBA" id="ARBA00022533"/>
    </source>
</evidence>
<evidence type="ECO:0000256" key="3">
    <source>
        <dbReference type="ARBA" id="ARBA00004679"/>
    </source>
</evidence>
<evidence type="ECO:0000256" key="11">
    <source>
        <dbReference type="ARBA" id="ARBA00022842"/>
    </source>
</evidence>
<keyword evidence="7 14" id="KW-0479">Metal-binding</keyword>
<dbReference type="AlphaFoldDB" id="A0A1H6DJZ6"/>
<evidence type="ECO:0000256" key="7">
    <source>
        <dbReference type="ARBA" id="ARBA00022723"/>
    </source>
</evidence>
<accession>A0A1H6DJZ6</accession>
<comment type="subunit">
    <text evidence="14">Homotetramer.</text>
</comment>
<keyword evidence="4 14" id="KW-0963">Cytoplasm</keyword>
<dbReference type="GO" id="GO:0016208">
    <property type="term" value="F:AMP binding"/>
    <property type="evidence" value="ECO:0007669"/>
    <property type="project" value="TreeGrafter"/>
</dbReference>
<dbReference type="Gene3D" id="3.40.50.450">
    <property type="match status" value="1"/>
</dbReference>
<dbReference type="NCBIfam" id="NF002872">
    <property type="entry name" value="PRK03202.1"/>
    <property type="match status" value="1"/>
</dbReference>
<dbReference type="GO" id="GO:0005945">
    <property type="term" value="C:6-phosphofructokinase complex"/>
    <property type="evidence" value="ECO:0007669"/>
    <property type="project" value="TreeGrafter"/>
</dbReference>
<dbReference type="EC" id="2.7.1.11" evidence="14"/>
<feature type="binding site" description="in other chain" evidence="14">
    <location>
        <position position="167"/>
    </location>
    <ligand>
        <name>ADP</name>
        <dbReference type="ChEBI" id="CHEBI:456216"/>
        <note>allosteric activator; ligand shared between dimeric partners</note>
    </ligand>
</feature>
<dbReference type="GO" id="GO:0061621">
    <property type="term" value="P:canonical glycolysis"/>
    <property type="evidence" value="ECO:0007669"/>
    <property type="project" value="TreeGrafter"/>
</dbReference>
<evidence type="ECO:0000313" key="16">
    <source>
        <dbReference type="EMBL" id="SEG85035.1"/>
    </source>
</evidence>
<keyword evidence="17" id="KW-1185">Reference proteome</keyword>
<dbReference type="PIRSF" id="PIRSF000532">
    <property type="entry name" value="ATP_PFK_prok"/>
    <property type="match status" value="1"/>
</dbReference>
<comment type="similarity">
    <text evidence="14">Belongs to the phosphofructokinase type A (PFKA) family. ATP-dependent PFK group I subfamily. Prokaryotic clade 'B1' sub-subfamily.</text>
</comment>
<keyword evidence="6 14" id="KW-0808">Transferase</keyword>
<comment type="activity regulation">
    <text evidence="14">Allosterically activated by ADP and other diphosphonucleosides, and allosterically inhibited by phosphoenolpyruvate.</text>
</comment>
<dbReference type="GO" id="GO:0005524">
    <property type="term" value="F:ATP binding"/>
    <property type="evidence" value="ECO:0007669"/>
    <property type="project" value="UniProtKB-UniRule"/>
</dbReference>
<organism evidence="16 17">
    <name type="scientific">Marinobacterium lutimaris</name>
    <dbReference type="NCBI Taxonomy" id="568106"/>
    <lineage>
        <taxon>Bacteria</taxon>
        <taxon>Pseudomonadati</taxon>
        <taxon>Pseudomonadota</taxon>
        <taxon>Gammaproteobacteria</taxon>
        <taxon>Oceanospirillales</taxon>
        <taxon>Oceanospirillaceae</taxon>
        <taxon>Marinobacterium</taxon>
    </lineage>
</organism>
<name>A0A1H6DJZ6_9GAMM</name>
<dbReference type="SUPFAM" id="SSF53784">
    <property type="entry name" value="Phosphofructokinase"/>
    <property type="match status" value="1"/>
</dbReference>
<feature type="binding site" evidence="14">
    <location>
        <position position="175"/>
    </location>
    <ligand>
        <name>substrate</name>
        <note>ligand shared between dimeric partners</note>
    </ligand>
</feature>
<reference evidence="16 17" key="1">
    <citation type="submission" date="2016-10" db="EMBL/GenBank/DDBJ databases">
        <authorList>
            <person name="de Groot N.N."/>
        </authorList>
    </citation>
    <scope>NUCLEOTIDE SEQUENCE [LARGE SCALE GENOMIC DNA]</scope>
    <source>
        <strain evidence="16 17">DSM 22012</strain>
    </source>
</reference>
<dbReference type="Pfam" id="PF00365">
    <property type="entry name" value="PFK"/>
    <property type="match status" value="1"/>
</dbReference>
<dbReference type="GO" id="GO:0006002">
    <property type="term" value="P:fructose 6-phosphate metabolic process"/>
    <property type="evidence" value="ECO:0007669"/>
    <property type="project" value="UniProtKB-UniRule"/>
</dbReference>
<feature type="binding site" evidence="14">
    <location>
        <begin position="33"/>
        <end position="37"/>
    </location>
    <ligand>
        <name>ADP</name>
        <dbReference type="ChEBI" id="CHEBI:456216"/>
        <note>allosteric activator; ligand shared between dimeric partners</note>
    </ligand>
</feature>
<evidence type="ECO:0000259" key="15">
    <source>
        <dbReference type="Pfam" id="PF00365"/>
    </source>
</evidence>
<evidence type="ECO:0000256" key="9">
    <source>
        <dbReference type="ARBA" id="ARBA00022777"/>
    </source>
</evidence>
<feature type="binding site" evidence="14">
    <location>
        <position position="258"/>
    </location>
    <ligand>
        <name>substrate</name>
        <note>ligand shared between dimeric partners</note>
    </ligand>
</feature>
<dbReference type="UniPathway" id="UPA00109">
    <property type="reaction ID" value="UER00182"/>
</dbReference>
<dbReference type="PANTHER" id="PTHR13697">
    <property type="entry name" value="PHOSPHOFRUCTOKINASE"/>
    <property type="match status" value="1"/>
</dbReference>
<feature type="binding site" description="in other chain" evidence="14">
    <location>
        <begin position="264"/>
        <end position="267"/>
    </location>
    <ligand>
        <name>substrate</name>
        <note>ligand shared between dimeric partners</note>
    </ligand>
</feature>
<dbReference type="InterPro" id="IPR000023">
    <property type="entry name" value="Phosphofructokinase_dom"/>
</dbReference>
<dbReference type="PRINTS" id="PR00476">
    <property type="entry name" value="PHFRCTKINASE"/>
</dbReference>
<dbReference type="FunFam" id="3.40.50.450:FF:000001">
    <property type="entry name" value="ATP-dependent 6-phosphofructokinase"/>
    <property type="match status" value="1"/>
</dbReference>
<dbReference type="RefSeq" id="WP_104005452.1">
    <property type="nucleotide sequence ID" value="NZ_FNVQ01000006.1"/>
</dbReference>
<dbReference type="InterPro" id="IPR012828">
    <property type="entry name" value="PFKA_ATP_prok"/>
</dbReference>
<dbReference type="GO" id="GO:0070095">
    <property type="term" value="F:fructose-6-phosphate binding"/>
    <property type="evidence" value="ECO:0007669"/>
    <property type="project" value="TreeGrafter"/>
</dbReference>
<evidence type="ECO:0000256" key="6">
    <source>
        <dbReference type="ARBA" id="ARBA00022679"/>
    </source>
</evidence>
<dbReference type="InterPro" id="IPR012003">
    <property type="entry name" value="ATP_PFK_prok-type"/>
</dbReference>
<keyword evidence="12 14" id="KW-0324">Glycolysis</keyword>
<evidence type="ECO:0000256" key="2">
    <source>
        <dbReference type="ARBA" id="ARBA00004496"/>
    </source>
</evidence>
<comment type="subcellular location">
    <subcellularLocation>
        <location evidence="2 14">Cytoplasm</location>
    </subcellularLocation>
</comment>